<dbReference type="AlphaFoldDB" id="A0A1E4TDZ5"/>
<evidence type="ECO:0000256" key="9">
    <source>
        <dbReference type="ARBA" id="ARBA00048048"/>
    </source>
</evidence>
<comment type="domain">
    <text evidence="10">The DHHC domain is required for palmitoyltransferase activity.</text>
</comment>
<evidence type="ECO:0000256" key="7">
    <source>
        <dbReference type="ARBA" id="ARBA00023288"/>
    </source>
</evidence>
<dbReference type="Proteomes" id="UP000095023">
    <property type="component" value="Unassembled WGS sequence"/>
</dbReference>
<dbReference type="GO" id="GO:0019706">
    <property type="term" value="F:protein-cysteine S-palmitoyltransferase activity"/>
    <property type="evidence" value="ECO:0007669"/>
    <property type="project" value="UniProtKB-EC"/>
</dbReference>
<evidence type="ECO:0000256" key="5">
    <source>
        <dbReference type="ARBA" id="ARBA00023136"/>
    </source>
</evidence>
<feature type="transmembrane region" description="Helical" evidence="10">
    <location>
        <begin position="157"/>
        <end position="179"/>
    </location>
</feature>
<evidence type="ECO:0000313" key="14">
    <source>
        <dbReference type="Proteomes" id="UP000095023"/>
    </source>
</evidence>
<dbReference type="PANTHER" id="PTHR12246">
    <property type="entry name" value="PALMITOYLTRANSFERASE ZDHHC16"/>
    <property type="match status" value="1"/>
</dbReference>
<accession>A0A1E4TDZ5</accession>
<evidence type="ECO:0000259" key="12">
    <source>
        <dbReference type="Pfam" id="PF01529"/>
    </source>
</evidence>
<evidence type="ECO:0000256" key="10">
    <source>
        <dbReference type="RuleBase" id="RU079119"/>
    </source>
</evidence>
<dbReference type="Pfam" id="PF01529">
    <property type="entry name" value="DHHC"/>
    <property type="match status" value="1"/>
</dbReference>
<dbReference type="EC" id="2.3.1.225" evidence="10"/>
<dbReference type="GO" id="GO:0016020">
    <property type="term" value="C:membrane"/>
    <property type="evidence" value="ECO:0007669"/>
    <property type="project" value="UniProtKB-SubCell"/>
</dbReference>
<feature type="transmembrane region" description="Helical" evidence="10">
    <location>
        <begin position="6"/>
        <end position="24"/>
    </location>
</feature>
<reference evidence="14" key="1">
    <citation type="submission" date="2016-02" db="EMBL/GenBank/DDBJ databases">
        <title>Comparative genomics of biotechnologically important yeasts.</title>
        <authorList>
            <consortium name="DOE Joint Genome Institute"/>
            <person name="Riley R."/>
            <person name="Haridas S."/>
            <person name="Wolfe K.H."/>
            <person name="Lopes M.R."/>
            <person name="Hittinger C.T."/>
            <person name="Goker M."/>
            <person name="Salamov A."/>
            <person name="Wisecaver J."/>
            <person name="Long T.M."/>
            <person name="Aerts A.L."/>
            <person name="Barry K."/>
            <person name="Choi C."/>
            <person name="Clum A."/>
            <person name="Coughlan A.Y."/>
            <person name="Deshpande S."/>
            <person name="Douglass A.P."/>
            <person name="Hanson S.J."/>
            <person name="Klenk H.-P."/>
            <person name="Labutti K."/>
            <person name="Lapidus A."/>
            <person name="Lindquist E."/>
            <person name="Lipzen A."/>
            <person name="Meier-Kolthoff J.P."/>
            <person name="Ohm R.A."/>
            <person name="Otillar R.P."/>
            <person name="Pangilinan J."/>
            <person name="Peng Y."/>
            <person name="Rokas A."/>
            <person name="Rosa C.A."/>
            <person name="Scheuner C."/>
            <person name="Sibirny A.A."/>
            <person name="Slot J.C."/>
            <person name="Stielow J.B."/>
            <person name="Sun H."/>
            <person name="Kurtzman C.P."/>
            <person name="Blackwell M."/>
            <person name="Jeffries T.W."/>
            <person name="Grigoriev I.V."/>
        </authorList>
    </citation>
    <scope>NUCLEOTIDE SEQUENCE [LARGE SCALE GENOMIC DNA]</scope>
    <source>
        <strain evidence="14">NRRL Y-17796</strain>
    </source>
</reference>
<keyword evidence="4 10" id="KW-1133">Transmembrane helix</keyword>
<evidence type="ECO:0000256" key="1">
    <source>
        <dbReference type="ARBA" id="ARBA00004141"/>
    </source>
</evidence>
<dbReference type="InterPro" id="IPR001594">
    <property type="entry name" value="Palmitoyltrfase_DHHC"/>
</dbReference>
<keyword evidence="8 10" id="KW-0012">Acyltransferase</keyword>
<keyword evidence="2 10" id="KW-0808">Transferase</keyword>
<dbReference type="OrthoDB" id="331948at2759"/>
<organism evidence="13 14">
    <name type="scientific">Tortispora caseinolytica NRRL Y-17796</name>
    <dbReference type="NCBI Taxonomy" id="767744"/>
    <lineage>
        <taxon>Eukaryota</taxon>
        <taxon>Fungi</taxon>
        <taxon>Dikarya</taxon>
        <taxon>Ascomycota</taxon>
        <taxon>Saccharomycotina</taxon>
        <taxon>Trigonopsidomycetes</taxon>
        <taxon>Trigonopsidales</taxon>
        <taxon>Trigonopsidaceae</taxon>
        <taxon>Tortispora</taxon>
    </lineage>
</organism>
<keyword evidence="3 10" id="KW-0812">Transmembrane</keyword>
<keyword evidence="5 10" id="KW-0472">Membrane</keyword>
<comment type="subcellular location">
    <subcellularLocation>
        <location evidence="1">Membrane</location>
        <topology evidence="1">Multi-pass membrane protein</topology>
    </subcellularLocation>
</comment>
<evidence type="ECO:0000256" key="3">
    <source>
        <dbReference type="ARBA" id="ARBA00022692"/>
    </source>
</evidence>
<evidence type="ECO:0000256" key="8">
    <source>
        <dbReference type="ARBA" id="ARBA00023315"/>
    </source>
</evidence>
<evidence type="ECO:0000256" key="6">
    <source>
        <dbReference type="ARBA" id="ARBA00023139"/>
    </source>
</evidence>
<sequence>MIWQVYITWLVILGDGLATTWILYVHSSTSVAHVALLLTALVCLTYYLAIVKPAGWAPSAEGSRTLDAPTCQKCRRYKPIRAHHCKKCGNCVLRMDHHCPWTDNCVGVANYGYFSRFLVAVELATGYLIYQDCLLIHGIYASRNVPMNVFDWTRMEFAVLLCVSVTSAFVFMTVGLMTYRTLVNAAQNITTIESWELERVRSQVTRGILAPSAALFPYDLGISRNLKEVYGESVFSWLFGSTNRDGVSFSLRPGSSPDPWPPQDPFEVSTDPYYSDMKTKREVLYNYYKKDQWLNDDGENIADFGVDLSTE</sequence>
<feature type="transmembrane region" description="Helical" evidence="10">
    <location>
        <begin position="31"/>
        <end position="49"/>
    </location>
</feature>
<evidence type="ECO:0000256" key="2">
    <source>
        <dbReference type="ARBA" id="ARBA00022679"/>
    </source>
</evidence>
<evidence type="ECO:0000313" key="13">
    <source>
        <dbReference type="EMBL" id="ODV89923.1"/>
    </source>
</evidence>
<evidence type="ECO:0000256" key="11">
    <source>
        <dbReference type="SAM" id="MobiDB-lite"/>
    </source>
</evidence>
<keyword evidence="7" id="KW-0449">Lipoprotein</keyword>
<keyword evidence="6" id="KW-0564">Palmitate</keyword>
<dbReference type="GO" id="GO:0005783">
    <property type="term" value="C:endoplasmic reticulum"/>
    <property type="evidence" value="ECO:0007669"/>
    <property type="project" value="EnsemblFungi"/>
</dbReference>
<protein>
    <recommendedName>
        <fullName evidence="10">Palmitoyltransferase</fullName>
        <ecNumber evidence="10">2.3.1.225</ecNumber>
    </recommendedName>
</protein>
<feature type="domain" description="Palmitoyltransferase DHHC" evidence="12">
    <location>
        <begin position="70"/>
        <end position="196"/>
    </location>
</feature>
<gene>
    <name evidence="13" type="ORF">CANCADRAFT_26145</name>
</gene>
<comment type="similarity">
    <text evidence="10">Belongs to the DHHC palmitoyltransferase family.</text>
</comment>
<dbReference type="PROSITE" id="PS50216">
    <property type="entry name" value="DHHC"/>
    <property type="match status" value="1"/>
</dbReference>
<keyword evidence="14" id="KW-1185">Reference proteome</keyword>
<name>A0A1E4TDZ5_9ASCO</name>
<comment type="catalytic activity">
    <reaction evidence="9 10">
        <text>L-cysteinyl-[protein] + hexadecanoyl-CoA = S-hexadecanoyl-L-cysteinyl-[protein] + CoA</text>
        <dbReference type="Rhea" id="RHEA:36683"/>
        <dbReference type="Rhea" id="RHEA-COMP:10131"/>
        <dbReference type="Rhea" id="RHEA-COMP:11032"/>
        <dbReference type="ChEBI" id="CHEBI:29950"/>
        <dbReference type="ChEBI" id="CHEBI:57287"/>
        <dbReference type="ChEBI" id="CHEBI:57379"/>
        <dbReference type="ChEBI" id="CHEBI:74151"/>
        <dbReference type="EC" id="2.3.1.225"/>
    </reaction>
</comment>
<feature type="region of interest" description="Disordered" evidence="11">
    <location>
        <begin position="252"/>
        <end position="272"/>
    </location>
</feature>
<dbReference type="InterPro" id="IPR039859">
    <property type="entry name" value="PFA4/ZDH16/20/ERF2-like"/>
</dbReference>
<dbReference type="EMBL" id="KV453842">
    <property type="protein sequence ID" value="ODV89923.1"/>
    <property type="molecule type" value="Genomic_DNA"/>
</dbReference>
<proteinExistence type="inferred from homology"/>
<evidence type="ECO:0000256" key="4">
    <source>
        <dbReference type="ARBA" id="ARBA00022989"/>
    </source>
</evidence>